<dbReference type="Pfam" id="PF14420">
    <property type="entry name" value="Clr5"/>
    <property type="match status" value="1"/>
</dbReference>
<protein>
    <submittedName>
        <fullName evidence="5">Uncharacterized protein</fullName>
    </submittedName>
</protein>
<dbReference type="RefSeq" id="XP_018031133.1">
    <property type="nucleotide sequence ID" value="XM_018179303.1"/>
</dbReference>
<feature type="compositionally biased region" description="Acidic residues" evidence="1">
    <location>
        <begin position="153"/>
        <end position="162"/>
    </location>
</feature>
<evidence type="ECO:0000259" key="2">
    <source>
        <dbReference type="Pfam" id="PF14420"/>
    </source>
</evidence>
<dbReference type="InParanoid" id="A0A177C1T0"/>
<feature type="region of interest" description="Disordered" evidence="1">
    <location>
        <begin position="439"/>
        <end position="468"/>
    </location>
</feature>
<feature type="compositionally biased region" description="Basic residues" evidence="1">
    <location>
        <begin position="211"/>
        <end position="220"/>
    </location>
</feature>
<dbReference type="InterPro" id="IPR057940">
    <property type="entry name" value="Tri-helical_dom"/>
</dbReference>
<feature type="region of interest" description="Disordered" evidence="1">
    <location>
        <begin position="151"/>
        <end position="239"/>
    </location>
</feature>
<dbReference type="PANTHER" id="PTHR38788:SF5">
    <property type="entry name" value="CLR5 DOMAIN-CONTAINING PROTEIN"/>
    <property type="match status" value="1"/>
</dbReference>
<dbReference type="AlphaFoldDB" id="A0A177C1T0"/>
<reference evidence="5 6" key="1">
    <citation type="submission" date="2016-05" db="EMBL/GenBank/DDBJ databases">
        <title>Comparative analysis of secretome profiles of manganese(II)-oxidizing ascomycete fungi.</title>
        <authorList>
            <consortium name="DOE Joint Genome Institute"/>
            <person name="Zeiner C.A."/>
            <person name="Purvine S.O."/>
            <person name="Zink E.M."/>
            <person name="Wu S."/>
            <person name="Pasa-Tolic L."/>
            <person name="Chaput D.L."/>
            <person name="Haridas S."/>
            <person name="Grigoriev I.V."/>
            <person name="Santelli C.M."/>
            <person name="Hansel C.M."/>
        </authorList>
    </citation>
    <scope>NUCLEOTIDE SEQUENCE [LARGE SCALE GENOMIC DNA]</scope>
    <source>
        <strain evidence="5 6">AP3s5-JAC2a</strain>
    </source>
</reference>
<name>A0A177C1T0_9PLEO</name>
<dbReference type="InterPro" id="IPR056669">
    <property type="entry name" value="DUF7767"/>
</dbReference>
<gene>
    <name evidence="5" type="ORF">CC84DRAFT_1168005</name>
</gene>
<evidence type="ECO:0000313" key="6">
    <source>
        <dbReference type="Proteomes" id="UP000077069"/>
    </source>
</evidence>
<evidence type="ECO:0000259" key="3">
    <source>
        <dbReference type="Pfam" id="PF24465"/>
    </source>
</evidence>
<feature type="domain" description="Tri-helical" evidence="3">
    <location>
        <begin position="348"/>
        <end position="434"/>
    </location>
</feature>
<keyword evidence="6" id="KW-1185">Reference proteome</keyword>
<proteinExistence type="predicted"/>
<dbReference type="Pfam" id="PF24465">
    <property type="entry name" value="Tri-helical"/>
    <property type="match status" value="2"/>
</dbReference>
<dbReference type="Proteomes" id="UP000077069">
    <property type="component" value="Unassembled WGS sequence"/>
</dbReference>
<dbReference type="GeneID" id="28762789"/>
<feature type="domain" description="DUF7767" evidence="4">
    <location>
        <begin position="567"/>
        <end position="668"/>
    </location>
</feature>
<dbReference type="InterPro" id="IPR025676">
    <property type="entry name" value="Clr5_dom"/>
</dbReference>
<dbReference type="STRING" id="1460663.A0A177C1T0"/>
<accession>A0A177C1T0</accession>
<evidence type="ECO:0000259" key="4">
    <source>
        <dbReference type="Pfam" id="PF24962"/>
    </source>
</evidence>
<dbReference type="PANTHER" id="PTHR38788">
    <property type="entry name" value="CLR5 DOMAIN-CONTAINING PROTEIN"/>
    <property type="match status" value="1"/>
</dbReference>
<feature type="domain" description="Tri-helical" evidence="3">
    <location>
        <begin position="245"/>
        <end position="338"/>
    </location>
</feature>
<evidence type="ECO:0000256" key="1">
    <source>
        <dbReference type="SAM" id="MobiDB-lite"/>
    </source>
</evidence>
<evidence type="ECO:0000313" key="5">
    <source>
        <dbReference type="EMBL" id="OAG00768.1"/>
    </source>
</evidence>
<sequence length="674" mass="75872">MVYNWGDKEAECYQLYVRERRSLREVAAYWKQRGFTPSKRAFQTQFKRWCFPSKQSPAYKNPMLIARVKELWEKNTTQKDMLDVLQVEGFQISDRELVRLRSRFGWFLRENKGRKGDHDESTLQKRKGSRSVRMMADDMIDQLAAAILAGASGEEDSDEEPGEREKRENEGSPARPEVTLPLPSDPLDSAEALRRQLRQQQLQTESDEKWRARKRRRRTRGWAGLPADAPGEPPRFPSETTLDESKAYLGLDNRLYAQIRDDFQAICRSESIFKKTVAGPEKWAELLQRLVRESPHLENVFHEQAETLQQIDALWKPKNYKTLSLDVICQDVTKRLRHLETRMTLSEAKNALNLNPTQTREVKHAFHKILKEDRFASKFEAGGERWNQLKQRWVDRSEPLKTVITPYDGGKAEHAQRLRAVEVLARDVMKRLRAEITRVEKEQAGEASRAAHRGPGPGPAPPSAPVQNKAIRNTVAGNTSLRLRRPANFDSQQNGHDLGHTAVPQIELDADLQIDPSLLLAASDAILPRPPALHHPTHDHHGDIPSAYAHTPTNNTFPALPAPTPTPSPLLIYFRLHPHSVTPLPHKTVWLSIVMTPTLEEVRRLAVREHPGSEVVALEGVVGTNGGDGEVCVRIDNDAELGAYLGHASAGAGASGGGQGKAVFVVRLGVRGQS</sequence>
<dbReference type="Pfam" id="PF24962">
    <property type="entry name" value="DUF7767"/>
    <property type="match status" value="1"/>
</dbReference>
<feature type="domain" description="Clr5" evidence="2">
    <location>
        <begin position="1"/>
        <end position="52"/>
    </location>
</feature>
<organism evidence="5 6">
    <name type="scientific">Paraphaeosphaeria sporulosa</name>
    <dbReference type="NCBI Taxonomy" id="1460663"/>
    <lineage>
        <taxon>Eukaryota</taxon>
        <taxon>Fungi</taxon>
        <taxon>Dikarya</taxon>
        <taxon>Ascomycota</taxon>
        <taxon>Pezizomycotina</taxon>
        <taxon>Dothideomycetes</taxon>
        <taxon>Pleosporomycetidae</taxon>
        <taxon>Pleosporales</taxon>
        <taxon>Massarineae</taxon>
        <taxon>Didymosphaeriaceae</taxon>
        <taxon>Paraphaeosphaeria</taxon>
    </lineage>
</organism>
<dbReference type="OrthoDB" id="4115389at2759"/>
<dbReference type="EMBL" id="KV441558">
    <property type="protein sequence ID" value="OAG00768.1"/>
    <property type="molecule type" value="Genomic_DNA"/>
</dbReference>